<feature type="transmembrane region" description="Helical" evidence="1">
    <location>
        <begin position="31"/>
        <end position="52"/>
    </location>
</feature>
<name>A0A1G7RH30_THETY</name>
<reference evidence="2 3" key="1">
    <citation type="submission" date="2016-10" db="EMBL/GenBank/DDBJ databases">
        <authorList>
            <person name="de Groot N.N."/>
        </authorList>
    </citation>
    <scope>NUCLEOTIDE SEQUENCE [LARGE SCALE GENOMIC DNA]</scope>
    <source>
        <strain evidence="2 3">DSM 569</strain>
    </source>
</reference>
<keyword evidence="1" id="KW-0812">Transmembrane</keyword>
<dbReference type="EMBL" id="FNBS01000043">
    <property type="protein sequence ID" value="SDG10087.1"/>
    <property type="molecule type" value="Genomic_DNA"/>
</dbReference>
<keyword evidence="1" id="KW-1133">Transmembrane helix</keyword>
<feature type="transmembrane region" description="Helical" evidence="1">
    <location>
        <begin position="80"/>
        <end position="99"/>
    </location>
</feature>
<sequence>MERESNKDLMLKKENKGNEKIMAMELIISKALNIGVTTSAIVILIGLLILIITGKSGYPIGYYPTSPGEILKGFISLKPYAIILTGLLLLILTPVFRVAVSIITFLYEKDYLYAGITTLVFIILIISFILGKVE</sequence>
<dbReference type="Pfam" id="PF07843">
    <property type="entry name" value="DUF1634"/>
    <property type="match status" value="1"/>
</dbReference>
<dbReference type="RefSeq" id="WP_019907176.1">
    <property type="nucleotide sequence ID" value="NZ_FNBS01000043.1"/>
</dbReference>
<feature type="transmembrane region" description="Helical" evidence="1">
    <location>
        <begin position="111"/>
        <end position="131"/>
    </location>
</feature>
<accession>A0A1G7RH30</accession>
<dbReference type="Proteomes" id="UP000183404">
    <property type="component" value="Unassembled WGS sequence"/>
</dbReference>
<dbReference type="InterPro" id="IPR012861">
    <property type="entry name" value="DUF1634"/>
</dbReference>
<gene>
    <name evidence="2" type="ORF">SAMN04244560_01785</name>
</gene>
<dbReference type="AlphaFoldDB" id="A0A1G7RH30"/>
<keyword evidence="1" id="KW-0472">Membrane</keyword>
<organism evidence="2 3">
    <name type="scientific">Thermoanaerobacter thermohydrosulfuricus</name>
    <name type="common">Clostridium thermohydrosulfuricum</name>
    <dbReference type="NCBI Taxonomy" id="1516"/>
    <lineage>
        <taxon>Bacteria</taxon>
        <taxon>Bacillati</taxon>
        <taxon>Bacillota</taxon>
        <taxon>Clostridia</taxon>
        <taxon>Thermoanaerobacterales</taxon>
        <taxon>Thermoanaerobacteraceae</taxon>
        <taxon>Thermoanaerobacter</taxon>
    </lineage>
</organism>
<protein>
    <submittedName>
        <fullName evidence="2">Uncharacterized membrane protein</fullName>
    </submittedName>
</protein>
<evidence type="ECO:0000313" key="2">
    <source>
        <dbReference type="EMBL" id="SDG10087.1"/>
    </source>
</evidence>
<evidence type="ECO:0000256" key="1">
    <source>
        <dbReference type="SAM" id="Phobius"/>
    </source>
</evidence>
<evidence type="ECO:0000313" key="3">
    <source>
        <dbReference type="Proteomes" id="UP000183404"/>
    </source>
</evidence>
<proteinExistence type="predicted"/>